<name>A0ABN5BDH1_9SPHN</name>
<dbReference type="InterPro" id="IPR035437">
    <property type="entry name" value="SNase_OB-fold_sf"/>
</dbReference>
<protein>
    <recommendedName>
        <fullName evidence="1">TNase-like domain-containing protein</fullName>
    </recommendedName>
</protein>
<evidence type="ECO:0000313" key="3">
    <source>
        <dbReference type="Proteomes" id="UP000258016"/>
    </source>
</evidence>
<evidence type="ECO:0000259" key="1">
    <source>
        <dbReference type="PROSITE" id="PS50830"/>
    </source>
</evidence>
<dbReference type="PROSITE" id="PS50830">
    <property type="entry name" value="TNASE_3"/>
    <property type="match status" value="1"/>
</dbReference>
<dbReference type="Gene3D" id="2.40.50.90">
    <property type="match status" value="1"/>
</dbReference>
<dbReference type="EMBL" id="CP020083">
    <property type="protein sequence ID" value="ASR53639.1"/>
    <property type="molecule type" value="Genomic_DNA"/>
</dbReference>
<reference evidence="2 3" key="1">
    <citation type="submission" date="2017-03" db="EMBL/GenBank/DDBJ databases">
        <title>Complete genome sequence of Blastomonas fulva degrading microcsystin LR.</title>
        <authorList>
            <person name="Lee H.-g."/>
            <person name="Jin L."/>
            <person name="oh H.-M."/>
        </authorList>
    </citation>
    <scope>NUCLEOTIDE SEQUENCE [LARGE SCALE GENOMIC DNA]</scope>
    <source>
        <strain evidence="2 3">T2</strain>
    </source>
</reference>
<dbReference type="InterPro" id="IPR016071">
    <property type="entry name" value="Staphylococal_nuclease_OB-fold"/>
</dbReference>
<proteinExistence type="predicted"/>
<accession>A0ABN5BDH1</accession>
<feature type="domain" description="TNase-like" evidence="1">
    <location>
        <begin position="28"/>
        <end position="120"/>
    </location>
</feature>
<keyword evidence="3" id="KW-1185">Reference proteome</keyword>
<dbReference type="Proteomes" id="UP000258016">
    <property type="component" value="Chromosome"/>
</dbReference>
<organism evidence="2 3">
    <name type="scientific">Blastomonas fulva</name>
    <dbReference type="NCBI Taxonomy" id="1550728"/>
    <lineage>
        <taxon>Bacteria</taxon>
        <taxon>Pseudomonadati</taxon>
        <taxon>Pseudomonadota</taxon>
        <taxon>Alphaproteobacteria</taxon>
        <taxon>Sphingomonadales</taxon>
        <taxon>Sphingomonadaceae</taxon>
        <taxon>Blastomonas</taxon>
    </lineage>
</organism>
<dbReference type="SUPFAM" id="SSF50199">
    <property type="entry name" value="Staphylococcal nuclease"/>
    <property type="match status" value="1"/>
</dbReference>
<sequence>MAQFAGAPIVNARPDTVSVRFGICGGGARVTCVVDGDTIWLRGQKIRIADIDTPEVSSPRCPAELERGRLATQRMVELLNAGPFTLEPGARAQDRYGRALFVVTRAGASVGGALVDEGLAVWYGNGRPDWC</sequence>
<gene>
    <name evidence="2" type="ORF">B5J99_17575</name>
</gene>
<dbReference type="Pfam" id="PF00565">
    <property type="entry name" value="SNase"/>
    <property type="match status" value="1"/>
</dbReference>
<evidence type="ECO:0000313" key="2">
    <source>
        <dbReference type="EMBL" id="ASR53639.1"/>
    </source>
</evidence>